<organism evidence="1 2">
    <name type="scientific">Pyricularia oryzae (strain 70-15 / ATCC MYA-4617 / FGSC 8958)</name>
    <name type="common">Rice blast fungus</name>
    <name type="synonym">Magnaporthe oryzae</name>
    <dbReference type="NCBI Taxonomy" id="242507"/>
    <lineage>
        <taxon>Eukaryota</taxon>
        <taxon>Fungi</taxon>
        <taxon>Dikarya</taxon>
        <taxon>Ascomycota</taxon>
        <taxon>Pezizomycotina</taxon>
        <taxon>Sordariomycetes</taxon>
        <taxon>Sordariomycetidae</taxon>
        <taxon>Magnaporthales</taxon>
        <taxon>Pyriculariaceae</taxon>
        <taxon>Pyricularia</taxon>
    </lineage>
</organism>
<dbReference type="RefSeq" id="XP_003712945.1">
    <property type="nucleotide sequence ID" value="XM_003712897.1"/>
</dbReference>
<reference key="2">
    <citation type="submission" date="2011-05" db="EMBL/GenBank/DDBJ databases">
        <title>The Genome Sequence of Magnaporthe oryzae 70-15.</title>
        <authorList>
            <consortium name="The Broad Institute Genome Sequencing Platform"/>
            <person name="Ma L.-J."/>
            <person name="Dead R."/>
            <person name="Young S.K."/>
            <person name="Zeng Q."/>
            <person name="Gargeya S."/>
            <person name="Fitzgerald M."/>
            <person name="Haas B."/>
            <person name="Abouelleil A."/>
            <person name="Alvarado L."/>
            <person name="Arachchi H.M."/>
            <person name="Berlin A."/>
            <person name="Brown A."/>
            <person name="Chapman S.B."/>
            <person name="Chen Z."/>
            <person name="Dunbar C."/>
            <person name="Freedman E."/>
            <person name="Gearin G."/>
            <person name="Gellesch M."/>
            <person name="Goldberg J."/>
            <person name="Griggs A."/>
            <person name="Gujja S."/>
            <person name="Heiman D."/>
            <person name="Howarth C."/>
            <person name="Larson L."/>
            <person name="Lui A."/>
            <person name="MacDonald P.J.P."/>
            <person name="Mehta T."/>
            <person name="Montmayeur A."/>
            <person name="Murphy C."/>
            <person name="Neiman D."/>
            <person name="Pearson M."/>
            <person name="Priest M."/>
            <person name="Roberts A."/>
            <person name="Saif S."/>
            <person name="Shea T."/>
            <person name="Shenoy N."/>
            <person name="Sisk P."/>
            <person name="Stolte C."/>
            <person name="Sykes S."/>
            <person name="Yandava C."/>
            <person name="Wortman J."/>
            <person name="Nusbaum C."/>
            <person name="Birren B."/>
        </authorList>
    </citation>
    <scope>NUCLEOTIDE SEQUENCE</scope>
    <source>
        <strain>70-15</strain>
    </source>
</reference>
<gene>
    <name evidence="1" type="ORF">MGG_16913</name>
</gene>
<proteinExistence type="predicted"/>
<accession>G4N0K7</accession>
<keyword evidence="2" id="KW-1185">Reference proteome</keyword>
<reference evidence="1 2" key="1">
    <citation type="journal article" date="2005" name="Nature">
        <title>The genome sequence of the rice blast fungus Magnaporthe grisea.</title>
        <authorList>
            <person name="Dean R.A."/>
            <person name="Talbot N.J."/>
            <person name="Ebbole D.J."/>
            <person name="Farman M.L."/>
            <person name="Mitchell T.K."/>
            <person name="Orbach M.J."/>
            <person name="Thon M."/>
            <person name="Kulkarni R."/>
            <person name="Xu J.R."/>
            <person name="Pan H."/>
            <person name="Read N.D."/>
            <person name="Lee Y.H."/>
            <person name="Carbone I."/>
            <person name="Brown D."/>
            <person name="Oh Y.Y."/>
            <person name="Donofrio N."/>
            <person name="Jeong J.S."/>
            <person name="Soanes D.M."/>
            <person name="Djonovic S."/>
            <person name="Kolomiets E."/>
            <person name="Rehmeyer C."/>
            <person name="Li W."/>
            <person name="Harding M."/>
            <person name="Kim S."/>
            <person name="Lebrun M.H."/>
            <person name="Bohnert H."/>
            <person name="Coughlan S."/>
            <person name="Butler J."/>
            <person name="Calvo S."/>
            <person name="Ma L.J."/>
            <person name="Nicol R."/>
            <person name="Purcell S."/>
            <person name="Nusbaum C."/>
            <person name="Galagan J.E."/>
            <person name="Birren B.W."/>
        </authorList>
    </citation>
    <scope>NUCLEOTIDE SEQUENCE [LARGE SCALE GENOMIC DNA]</scope>
    <source>
        <strain evidence="2">70-15 / ATCC MYA-4617 / FGSC 8958</strain>
    </source>
</reference>
<evidence type="ECO:0000313" key="1">
    <source>
        <dbReference type="EMBL" id="EHA53138.1"/>
    </source>
</evidence>
<dbReference type="GeneID" id="12985867"/>
<dbReference type="InParanoid" id="G4N0K7"/>
<evidence type="ECO:0000313" key="2">
    <source>
        <dbReference type="Proteomes" id="UP000009058"/>
    </source>
</evidence>
<protein>
    <submittedName>
        <fullName evidence="1">Uncharacterized protein</fullName>
    </submittedName>
</protein>
<dbReference type="AlphaFoldDB" id="G4N0K7"/>
<name>G4N0K7_PYRO7</name>
<dbReference type="EMBL" id="CM001233">
    <property type="protein sequence ID" value="EHA53138.1"/>
    <property type="molecule type" value="Genomic_DNA"/>
</dbReference>
<feature type="non-terminal residue" evidence="1">
    <location>
        <position position="1"/>
    </location>
</feature>
<dbReference type="Proteomes" id="UP000009058">
    <property type="component" value="Chromosome 3"/>
</dbReference>
<dbReference type="VEuPathDB" id="FungiDB:MGG_16913"/>
<dbReference type="KEGG" id="mgr:MGG_16913"/>
<sequence length="95" mass="10823">EVPTYLRTLHTYLYLIACPLASRIVCDRQAATEHRWGHNTKATNSLRCLSMPSIHLSSPSTGHVMRHHLLLRIWLCARVLVESGDKSAADREHDH</sequence>